<reference evidence="1" key="1">
    <citation type="submission" date="2020-11" db="EMBL/GenBank/DDBJ databases">
        <authorList>
            <person name="Tran Van P."/>
        </authorList>
    </citation>
    <scope>NUCLEOTIDE SEQUENCE</scope>
</reference>
<dbReference type="EMBL" id="OC338661">
    <property type="protein sequence ID" value="CAD7418572.1"/>
    <property type="molecule type" value="Genomic_DNA"/>
</dbReference>
<dbReference type="AlphaFoldDB" id="A0A7R9HGH1"/>
<sequence length="217" mass="25076">MGPREKNEQENGGSYIWKKFLGCTHPQTLRIIKDEVISTQTVLMRCWCPNEPWHSATVAPRSWESTEPQYSMTDSLEPPARVIASGSPRNITITIGDMVKDRRVARGSPFAKISHPVERISQAERHRRCRREQLRIEQEGRVRLRKMQSSLGYPKDAVKIKDIDTRPKRREDLQEIVNRALDQEGYQSVYFRISGSGRKNTGRKDRQTDIADILFQG</sequence>
<protein>
    <submittedName>
        <fullName evidence="1">Uncharacterized protein</fullName>
    </submittedName>
</protein>
<name>A0A7R9HGH1_TIMCR</name>
<proteinExistence type="predicted"/>
<accession>A0A7R9HGH1</accession>
<organism evidence="1">
    <name type="scientific">Timema cristinae</name>
    <name type="common">Walking stick</name>
    <dbReference type="NCBI Taxonomy" id="61476"/>
    <lineage>
        <taxon>Eukaryota</taxon>
        <taxon>Metazoa</taxon>
        <taxon>Ecdysozoa</taxon>
        <taxon>Arthropoda</taxon>
        <taxon>Hexapoda</taxon>
        <taxon>Insecta</taxon>
        <taxon>Pterygota</taxon>
        <taxon>Neoptera</taxon>
        <taxon>Polyneoptera</taxon>
        <taxon>Phasmatodea</taxon>
        <taxon>Timematodea</taxon>
        <taxon>Timematoidea</taxon>
        <taxon>Timematidae</taxon>
        <taxon>Timema</taxon>
    </lineage>
</organism>
<evidence type="ECO:0000313" key="1">
    <source>
        <dbReference type="EMBL" id="CAD7418572.1"/>
    </source>
</evidence>
<gene>
    <name evidence="1" type="ORF">TCEB3V08_LOCUS13392</name>
</gene>